<keyword evidence="3" id="KW-1185">Reference proteome</keyword>
<feature type="domain" description="Protein kinase" evidence="1">
    <location>
        <begin position="1"/>
        <end position="157"/>
    </location>
</feature>
<gene>
    <name evidence="2" type="ORF">SCHCODRAFT_237049</name>
</gene>
<evidence type="ECO:0000313" key="2">
    <source>
        <dbReference type="EMBL" id="EFI93775.1"/>
    </source>
</evidence>
<reference evidence="2 3" key="1">
    <citation type="journal article" date="2010" name="Nat. Biotechnol.">
        <title>Genome sequence of the model mushroom Schizophyllum commune.</title>
        <authorList>
            <person name="Ohm R.A."/>
            <person name="de Jong J.F."/>
            <person name="Lugones L.G."/>
            <person name="Aerts A."/>
            <person name="Kothe E."/>
            <person name="Stajich J.E."/>
            <person name="de Vries R.P."/>
            <person name="Record E."/>
            <person name="Levasseur A."/>
            <person name="Baker S.E."/>
            <person name="Bartholomew K.A."/>
            <person name="Coutinho P.M."/>
            <person name="Erdmann S."/>
            <person name="Fowler T.J."/>
            <person name="Gathman A.C."/>
            <person name="Lombard V."/>
            <person name="Henrissat B."/>
            <person name="Knabe N."/>
            <person name="Kuees U."/>
            <person name="Lilly W.W."/>
            <person name="Lindquist E."/>
            <person name="Lucas S."/>
            <person name="Magnuson J.K."/>
            <person name="Piumi F."/>
            <person name="Raudaskoski M."/>
            <person name="Salamov A."/>
            <person name="Schmutz J."/>
            <person name="Schwarze F.W.M.R."/>
            <person name="vanKuyk P.A."/>
            <person name="Horton J.S."/>
            <person name="Grigoriev I.V."/>
            <person name="Woesten H.A.B."/>
        </authorList>
    </citation>
    <scope>NUCLEOTIDE SEQUENCE [LARGE SCALE GENOMIC DNA]</scope>
    <source>
        <strain evidence="3">H4-8 / FGSC 9210</strain>
    </source>
</reference>
<sequence>MALRDDLVSGLAAEYIAYSRHLQSLQGGLVPICYGLFVSDQPARADEPPLIGALVLSYVGTPPPVAFPQLPDLVRRQILLALQELHDAGVVHRDLAERNIVLEPLRPDGTVSGPDDFKVHIIDFDAIETGHECPGLEGDPPCEQLTEVVEMFGLGGR</sequence>
<dbReference type="InParanoid" id="D8QE08"/>
<dbReference type="VEuPathDB" id="FungiDB:SCHCODRAFT_02636867"/>
<dbReference type="GeneID" id="9591085"/>
<dbReference type="AlphaFoldDB" id="D8QE08"/>
<proteinExistence type="predicted"/>
<dbReference type="HOGENOM" id="CLU_1678950_0_0_1"/>
<name>D8QE08_SCHCM</name>
<dbReference type="OrthoDB" id="427969at2759"/>
<dbReference type="GO" id="GO:0005524">
    <property type="term" value="F:ATP binding"/>
    <property type="evidence" value="ECO:0007669"/>
    <property type="project" value="InterPro"/>
</dbReference>
<dbReference type="InterPro" id="IPR000719">
    <property type="entry name" value="Prot_kinase_dom"/>
</dbReference>
<protein>
    <recommendedName>
        <fullName evidence="1">Protein kinase domain-containing protein</fullName>
    </recommendedName>
</protein>
<dbReference type="KEGG" id="scm:SCHCO_02636867"/>
<dbReference type="Gene3D" id="1.10.510.10">
    <property type="entry name" value="Transferase(Phosphotransferase) domain 1"/>
    <property type="match status" value="1"/>
</dbReference>
<dbReference type="SUPFAM" id="SSF56112">
    <property type="entry name" value="Protein kinase-like (PK-like)"/>
    <property type="match status" value="1"/>
</dbReference>
<accession>D8QE08</accession>
<dbReference type="InterPro" id="IPR008266">
    <property type="entry name" value="Tyr_kinase_AS"/>
</dbReference>
<dbReference type="PROSITE" id="PS00109">
    <property type="entry name" value="PROTEIN_KINASE_TYR"/>
    <property type="match status" value="1"/>
</dbReference>
<evidence type="ECO:0000259" key="1">
    <source>
        <dbReference type="PROSITE" id="PS50011"/>
    </source>
</evidence>
<dbReference type="GO" id="GO:0004672">
    <property type="term" value="F:protein kinase activity"/>
    <property type="evidence" value="ECO:0007669"/>
    <property type="project" value="InterPro"/>
</dbReference>
<evidence type="ECO:0000313" key="3">
    <source>
        <dbReference type="Proteomes" id="UP000007431"/>
    </source>
</evidence>
<dbReference type="InterPro" id="IPR011009">
    <property type="entry name" value="Kinase-like_dom_sf"/>
</dbReference>
<dbReference type="STRING" id="578458.D8QE08"/>
<dbReference type="Proteomes" id="UP000007431">
    <property type="component" value="Unassembled WGS sequence"/>
</dbReference>
<organism evidence="3">
    <name type="scientific">Schizophyllum commune (strain H4-8 / FGSC 9210)</name>
    <name type="common">Split gill fungus</name>
    <dbReference type="NCBI Taxonomy" id="578458"/>
    <lineage>
        <taxon>Eukaryota</taxon>
        <taxon>Fungi</taxon>
        <taxon>Dikarya</taxon>
        <taxon>Basidiomycota</taxon>
        <taxon>Agaricomycotina</taxon>
        <taxon>Agaricomycetes</taxon>
        <taxon>Agaricomycetidae</taxon>
        <taxon>Agaricales</taxon>
        <taxon>Schizophyllaceae</taxon>
        <taxon>Schizophyllum</taxon>
    </lineage>
</organism>
<dbReference type="PROSITE" id="PS50011">
    <property type="entry name" value="PROTEIN_KINASE_DOM"/>
    <property type="match status" value="1"/>
</dbReference>
<dbReference type="EMBL" id="GL377310">
    <property type="protein sequence ID" value="EFI93775.1"/>
    <property type="molecule type" value="Genomic_DNA"/>
</dbReference>